<evidence type="ECO:0000256" key="2">
    <source>
        <dbReference type="ARBA" id="ARBA00020786"/>
    </source>
</evidence>
<name>A0A7S2VS77_9DINO</name>
<feature type="domain" description="EF-hand" evidence="7">
    <location>
        <begin position="145"/>
        <end position="165"/>
    </location>
</feature>
<dbReference type="Gene3D" id="1.10.238.10">
    <property type="entry name" value="EF-hand"/>
    <property type="match status" value="3"/>
</dbReference>
<evidence type="ECO:0000259" key="7">
    <source>
        <dbReference type="PROSITE" id="PS50222"/>
    </source>
</evidence>
<dbReference type="InterPro" id="IPR050230">
    <property type="entry name" value="CALM/Myosin/TropC-like"/>
</dbReference>
<proteinExistence type="inferred from homology"/>
<evidence type="ECO:0000313" key="8">
    <source>
        <dbReference type="EMBL" id="CAD9646425.1"/>
    </source>
</evidence>
<protein>
    <recommendedName>
        <fullName evidence="2">Calmodulin</fullName>
    </recommendedName>
</protein>
<evidence type="ECO:0000256" key="6">
    <source>
        <dbReference type="ARBA" id="ARBA00022990"/>
    </source>
</evidence>
<dbReference type="PANTHER" id="PTHR23048">
    <property type="entry name" value="MYOSIN LIGHT CHAIN 1, 3"/>
    <property type="match status" value="1"/>
</dbReference>
<dbReference type="GO" id="GO:0016460">
    <property type="term" value="C:myosin II complex"/>
    <property type="evidence" value="ECO:0007669"/>
    <property type="project" value="TreeGrafter"/>
</dbReference>
<keyword evidence="6" id="KW-0007">Acetylation</keyword>
<dbReference type="Pfam" id="PF13833">
    <property type="entry name" value="EF-hand_8"/>
    <property type="match status" value="1"/>
</dbReference>
<keyword evidence="5" id="KW-0106">Calcium</keyword>
<feature type="domain" description="EF-hand" evidence="7">
    <location>
        <begin position="21"/>
        <end position="56"/>
    </location>
</feature>
<dbReference type="EMBL" id="HBGW01101545">
    <property type="protein sequence ID" value="CAD9646425.1"/>
    <property type="molecule type" value="Transcribed_RNA"/>
</dbReference>
<dbReference type="SUPFAM" id="SSF47473">
    <property type="entry name" value="EF-hand"/>
    <property type="match status" value="2"/>
</dbReference>
<keyword evidence="3" id="KW-0479">Metal-binding</keyword>
<dbReference type="AlphaFoldDB" id="A0A7S2VS77"/>
<dbReference type="SMART" id="SM00054">
    <property type="entry name" value="EFh"/>
    <property type="match status" value="4"/>
</dbReference>
<dbReference type="PANTHER" id="PTHR23048:SF0">
    <property type="entry name" value="CALMODULIN LIKE 3"/>
    <property type="match status" value="1"/>
</dbReference>
<dbReference type="GO" id="GO:0005509">
    <property type="term" value="F:calcium ion binding"/>
    <property type="evidence" value="ECO:0007669"/>
    <property type="project" value="InterPro"/>
</dbReference>
<accession>A0A7S2VS77</accession>
<evidence type="ECO:0000256" key="4">
    <source>
        <dbReference type="ARBA" id="ARBA00022737"/>
    </source>
</evidence>
<comment type="similarity">
    <text evidence="1">Belongs to the centrin family.</text>
</comment>
<keyword evidence="4" id="KW-0677">Repeat</keyword>
<dbReference type="PROSITE" id="PS00018">
    <property type="entry name" value="EF_HAND_1"/>
    <property type="match status" value="3"/>
</dbReference>
<dbReference type="InterPro" id="IPR002048">
    <property type="entry name" value="EF_hand_dom"/>
</dbReference>
<dbReference type="Pfam" id="PF13499">
    <property type="entry name" value="EF-hand_7"/>
    <property type="match status" value="1"/>
</dbReference>
<dbReference type="InterPro" id="IPR018247">
    <property type="entry name" value="EF_Hand_1_Ca_BS"/>
</dbReference>
<evidence type="ECO:0000256" key="5">
    <source>
        <dbReference type="ARBA" id="ARBA00022837"/>
    </source>
</evidence>
<dbReference type="InterPro" id="IPR011992">
    <property type="entry name" value="EF-hand-dom_pair"/>
</dbReference>
<gene>
    <name evidence="8" type="ORF">BRAN1462_LOCUS64247</name>
</gene>
<dbReference type="FunFam" id="1.10.238.10:FF:000178">
    <property type="entry name" value="Calmodulin-2 A"/>
    <property type="match status" value="1"/>
</dbReference>
<reference evidence="8" key="1">
    <citation type="submission" date="2021-01" db="EMBL/GenBank/DDBJ databases">
        <authorList>
            <person name="Corre E."/>
            <person name="Pelletier E."/>
            <person name="Niang G."/>
            <person name="Scheremetjew M."/>
            <person name="Finn R."/>
            <person name="Kale V."/>
            <person name="Holt S."/>
            <person name="Cochrane G."/>
            <person name="Meng A."/>
            <person name="Brown T."/>
            <person name="Cohen L."/>
        </authorList>
    </citation>
    <scope>NUCLEOTIDE SEQUENCE</scope>
    <source>
        <strain evidence="8">RCC3387</strain>
    </source>
</reference>
<sequence>MADAQAEADEILRQLAILLKKKRMRASDLFKKIDASGDGSLEGPELRDGLRTLGFEVSDQEFDLVMKKIDKDGGGDVSLKEFDRALRAAEKLQPLKRRESQKQKRGITSDDMEEFRQIFCLFKQLCRQRAAENSNDLSPELVEWDNSGTISVDELETLLESVGLHLDPVELQTMVREIDADNSGDIDFDEFASVLQKKIQVQASPDDIARSFKAFAKNAPNGLIKVKDLREALKTYLHKDMIDAEIDALLVHYADSFVKPAGDDTEYFNYMDYIDLMSAMVPPSE</sequence>
<organism evidence="8">
    <name type="scientific">Zooxanthella nutricula</name>
    <dbReference type="NCBI Taxonomy" id="1333877"/>
    <lineage>
        <taxon>Eukaryota</taxon>
        <taxon>Sar</taxon>
        <taxon>Alveolata</taxon>
        <taxon>Dinophyceae</taxon>
        <taxon>Peridiniales</taxon>
        <taxon>Peridiniales incertae sedis</taxon>
        <taxon>Zooxanthella</taxon>
    </lineage>
</organism>
<feature type="domain" description="EF-hand" evidence="7">
    <location>
        <begin position="166"/>
        <end position="201"/>
    </location>
</feature>
<evidence type="ECO:0000256" key="3">
    <source>
        <dbReference type="ARBA" id="ARBA00022723"/>
    </source>
</evidence>
<evidence type="ECO:0000256" key="1">
    <source>
        <dbReference type="ARBA" id="ARBA00005253"/>
    </source>
</evidence>
<dbReference type="PROSITE" id="PS50222">
    <property type="entry name" value="EF_HAND_2"/>
    <property type="match status" value="4"/>
</dbReference>
<feature type="domain" description="EF-hand" evidence="7">
    <location>
        <begin position="57"/>
        <end position="92"/>
    </location>
</feature>